<protein>
    <submittedName>
        <fullName evidence="2">Uncharacterized protein</fullName>
    </submittedName>
</protein>
<name>A0A6J7XAN4_9CAUD</name>
<feature type="region of interest" description="Disordered" evidence="1">
    <location>
        <begin position="219"/>
        <end position="252"/>
    </location>
</feature>
<sequence>MSKILIEEDTARKVLKALEDHGHAWARHEEQYSNAMIAMREALTAPVQQEPVRIYDYVWPQRDEHKEECVYACSYTPGHHLARGELLAVVHPSQLKNAYLQRDDESAPQPAPVQQILAAFPLLDDGGLDQEEHHCEWTLQQDRKRLHAMLAAAPQPEQQQEPVAHCEGGPDVCPVCRAETRSLALAAAIGYVQRNTPTLVSTEICNALNHIPDATKMVAEPEQPAQQEPVAKDNSNYRLDPPGLDQLCTSPPAQRKPLPRILDICDTGQNSLQLIFKNRFDADAYKAAIKEKA</sequence>
<dbReference type="EMBL" id="LR798335">
    <property type="protein sequence ID" value="CAB5224377.1"/>
    <property type="molecule type" value="Genomic_DNA"/>
</dbReference>
<reference evidence="2" key="1">
    <citation type="submission" date="2020-05" db="EMBL/GenBank/DDBJ databases">
        <authorList>
            <person name="Chiriac C."/>
            <person name="Salcher M."/>
            <person name="Ghai R."/>
            <person name="Kavagutti S V."/>
        </authorList>
    </citation>
    <scope>NUCLEOTIDE SEQUENCE</scope>
</reference>
<evidence type="ECO:0000256" key="1">
    <source>
        <dbReference type="SAM" id="MobiDB-lite"/>
    </source>
</evidence>
<proteinExistence type="predicted"/>
<evidence type="ECO:0000313" key="2">
    <source>
        <dbReference type="EMBL" id="CAB5224377.1"/>
    </source>
</evidence>
<gene>
    <name evidence="2" type="ORF">UFOVP393_65</name>
</gene>
<accession>A0A6J7XAN4</accession>
<organism evidence="2">
    <name type="scientific">uncultured Caudovirales phage</name>
    <dbReference type="NCBI Taxonomy" id="2100421"/>
    <lineage>
        <taxon>Viruses</taxon>
        <taxon>Duplodnaviria</taxon>
        <taxon>Heunggongvirae</taxon>
        <taxon>Uroviricota</taxon>
        <taxon>Caudoviricetes</taxon>
        <taxon>Peduoviridae</taxon>
        <taxon>Maltschvirus</taxon>
        <taxon>Maltschvirus maltsch</taxon>
    </lineage>
</organism>